<accession>A0AA36PJJ8</accession>
<sequence>MTEHYERRIGRLCRKLAHAYLSHLLKDSGRPVAYVNTEDGRRVSITLDVDSTAICIWKGLVIPAERQYLGKMGKSFAIHMLTICFADEEISAEGLDVMKNVLADGVVSFYAREKN</sequence>
<evidence type="ECO:0000313" key="1">
    <source>
        <dbReference type="EMBL" id="CNI11008.1"/>
    </source>
</evidence>
<dbReference type="EMBL" id="CQBM01000004">
    <property type="protein sequence ID" value="CNI11008.1"/>
    <property type="molecule type" value="Genomic_DNA"/>
</dbReference>
<organism evidence="1 2">
    <name type="scientific">Yersinia mollaretii</name>
    <dbReference type="NCBI Taxonomy" id="33060"/>
    <lineage>
        <taxon>Bacteria</taxon>
        <taxon>Pseudomonadati</taxon>
        <taxon>Pseudomonadota</taxon>
        <taxon>Gammaproteobacteria</taxon>
        <taxon>Enterobacterales</taxon>
        <taxon>Yersiniaceae</taxon>
        <taxon>Yersinia</taxon>
    </lineage>
</organism>
<gene>
    <name evidence="1" type="ORF">ERS008502_02279</name>
</gene>
<dbReference type="Proteomes" id="UP000040841">
    <property type="component" value="Unassembled WGS sequence"/>
</dbReference>
<comment type="caution">
    <text evidence="1">The sequence shown here is derived from an EMBL/GenBank/DDBJ whole genome shotgun (WGS) entry which is preliminary data.</text>
</comment>
<reference evidence="1 2" key="1">
    <citation type="submission" date="2015-03" db="EMBL/GenBank/DDBJ databases">
        <authorList>
            <consortium name="Pathogen Informatics"/>
            <person name="Murphy D."/>
        </authorList>
    </citation>
    <scope>NUCLEOTIDE SEQUENCE [LARGE SCALE GENOMIC DNA]</scope>
    <source>
        <strain evidence="1 2">FE82747</strain>
    </source>
</reference>
<protein>
    <submittedName>
        <fullName evidence="1">Uncharacterized protein</fullName>
    </submittedName>
</protein>
<proteinExistence type="predicted"/>
<name>A0AA36PJJ8_YERMO</name>
<evidence type="ECO:0000313" key="2">
    <source>
        <dbReference type="Proteomes" id="UP000040841"/>
    </source>
</evidence>
<dbReference type="AlphaFoldDB" id="A0AA36PJJ8"/>